<keyword evidence="5" id="KW-1185">Reference proteome</keyword>
<dbReference type="PANTHER" id="PTHR46692:SF1">
    <property type="entry name" value="NUCLEOSIDE HYDROLASE 3-RELATED"/>
    <property type="match status" value="1"/>
</dbReference>
<feature type="domain" description="Inosine/uridine-preferring nucleoside hydrolase" evidence="3">
    <location>
        <begin position="34"/>
        <end position="355"/>
    </location>
</feature>
<dbReference type="PANTHER" id="PTHR46692">
    <property type="entry name" value="INOSINE-URIDINE PREFERRING NUCLEOSIDE HYDROLASE FAMILY PROTEIN"/>
    <property type="match status" value="1"/>
</dbReference>
<comment type="similarity">
    <text evidence="1">Belongs to the IUNH family.</text>
</comment>
<evidence type="ECO:0000259" key="3">
    <source>
        <dbReference type="Pfam" id="PF01156"/>
    </source>
</evidence>
<dbReference type="SUPFAM" id="SSF53590">
    <property type="entry name" value="Nucleoside hydrolase"/>
    <property type="match status" value="2"/>
</dbReference>
<dbReference type="Gramene" id="CDY13927">
    <property type="protein sequence ID" value="CDY13927"/>
    <property type="gene ID" value="GSBRNA2T00078406001"/>
</dbReference>
<evidence type="ECO:0000256" key="1">
    <source>
        <dbReference type="ARBA" id="ARBA00009176"/>
    </source>
</evidence>
<feature type="domain" description="Inosine/uridine-preferring nucleoside hydrolase" evidence="3">
    <location>
        <begin position="637"/>
        <end position="808"/>
    </location>
</feature>
<evidence type="ECO:0000313" key="4">
    <source>
        <dbReference type="EMBL" id="CDY13927.1"/>
    </source>
</evidence>
<dbReference type="STRING" id="3708.A0A078FLS2"/>
<evidence type="ECO:0000313" key="5">
    <source>
        <dbReference type="Proteomes" id="UP000028999"/>
    </source>
</evidence>
<dbReference type="Proteomes" id="UP000028999">
    <property type="component" value="Unassembled WGS sequence"/>
</dbReference>
<dbReference type="GO" id="GO:0016799">
    <property type="term" value="F:hydrolase activity, hydrolyzing N-glycosyl compounds"/>
    <property type="evidence" value="ECO:0007669"/>
    <property type="project" value="InterPro"/>
</dbReference>
<evidence type="ECO:0000256" key="2">
    <source>
        <dbReference type="SAM" id="SignalP"/>
    </source>
</evidence>
<dbReference type="InterPro" id="IPR001910">
    <property type="entry name" value="Inosine/uridine_hydrolase_dom"/>
</dbReference>
<name>A0A078FLS2_BRANA</name>
<dbReference type="PaxDb" id="3708-A0A078FLS2"/>
<organism evidence="4 5">
    <name type="scientific">Brassica napus</name>
    <name type="common">Rape</name>
    <dbReference type="NCBI Taxonomy" id="3708"/>
    <lineage>
        <taxon>Eukaryota</taxon>
        <taxon>Viridiplantae</taxon>
        <taxon>Streptophyta</taxon>
        <taxon>Embryophyta</taxon>
        <taxon>Tracheophyta</taxon>
        <taxon>Spermatophyta</taxon>
        <taxon>Magnoliopsida</taxon>
        <taxon>eudicotyledons</taxon>
        <taxon>Gunneridae</taxon>
        <taxon>Pentapetalae</taxon>
        <taxon>rosids</taxon>
        <taxon>malvids</taxon>
        <taxon>Brassicales</taxon>
        <taxon>Brassicaceae</taxon>
        <taxon>Brassiceae</taxon>
        <taxon>Brassica</taxon>
    </lineage>
</organism>
<dbReference type="AlphaFoldDB" id="A0A078FLS2"/>
<feature type="signal peptide" evidence="2">
    <location>
        <begin position="1"/>
        <end position="29"/>
    </location>
</feature>
<accession>A0A078FLS2</accession>
<reference evidence="4 5" key="1">
    <citation type="journal article" date="2014" name="Science">
        <title>Plant genetics. Early allopolyploid evolution in the post-Neolithic Brassica napus oilseed genome.</title>
        <authorList>
            <person name="Chalhoub B."/>
            <person name="Denoeud F."/>
            <person name="Liu S."/>
            <person name="Parkin I.A."/>
            <person name="Tang H."/>
            <person name="Wang X."/>
            <person name="Chiquet J."/>
            <person name="Belcram H."/>
            <person name="Tong C."/>
            <person name="Samans B."/>
            <person name="Correa M."/>
            <person name="Da Silva C."/>
            <person name="Just J."/>
            <person name="Falentin C."/>
            <person name="Koh C.S."/>
            <person name="Le Clainche I."/>
            <person name="Bernard M."/>
            <person name="Bento P."/>
            <person name="Noel B."/>
            <person name="Labadie K."/>
            <person name="Alberti A."/>
            <person name="Charles M."/>
            <person name="Arnaud D."/>
            <person name="Guo H."/>
            <person name="Daviaud C."/>
            <person name="Alamery S."/>
            <person name="Jabbari K."/>
            <person name="Zhao M."/>
            <person name="Edger P.P."/>
            <person name="Chelaifa H."/>
            <person name="Tack D."/>
            <person name="Lassalle G."/>
            <person name="Mestiri I."/>
            <person name="Schnel N."/>
            <person name="Le Paslier M.C."/>
            <person name="Fan G."/>
            <person name="Renault V."/>
            <person name="Bayer P.E."/>
            <person name="Golicz A.A."/>
            <person name="Manoli S."/>
            <person name="Lee T.H."/>
            <person name="Thi V.H."/>
            <person name="Chalabi S."/>
            <person name="Hu Q."/>
            <person name="Fan C."/>
            <person name="Tollenaere R."/>
            <person name="Lu Y."/>
            <person name="Battail C."/>
            <person name="Shen J."/>
            <person name="Sidebottom C.H."/>
            <person name="Wang X."/>
            <person name="Canaguier A."/>
            <person name="Chauveau A."/>
            <person name="Berard A."/>
            <person name="Deniot G."/>
            <person name="Guan M."/>
            <person name="Liu Z."/>
            <person name="Sun F."/>
            <person name="Lim Y.P."/>
            <person name="Lyons E."/>
            <person name="Town C.D."/>
            <person name="Bancroft I."/>
            <person name="Wang X."/>
            <person name="Meng J."/>
            <person name="Ma J."/>
            <person name="Pires J.C."/>
            <person name="King G.J."/>
            <person name="Brunel D."/>
            <person name="Delourme R."/>
            <person name="Renard M."/>
            <person name="Aury J.M."/>
            <person name="Adams K.L."/>
            <person name="Batley J."/>
            <person name="Snowdon R.J."/>
            <person name="Tost J."/>
            <person name="Edwards D."/>
            <person name="Zhou Y."/>
            <person name="Hua W."/>
            <person name="Sharpe A.G."/>
            <person name="Paterson A.H."/>
            <person name="Guan C."/>
            <person name="Wincker P."/>
        </authorList>
    </citation>
    <scope>NUCLEOTIDE SEQUENCE [LARGE SCALE GENOMIC DNA]</scope>
    <source>
        <strain evidence="5">cv. Darmor-bzh</strain>
    </source>
</reference>
<dbReference type="OMA" id="ATIDCVY"/>
<feature type="chain" id="PRO_5001734913" evidence="2">
    <location>
        <begin position="30"/>
        <end position="840"/>
    </location>
</feature>
<gene>
    <name evidence="4" type="primary">BnaC09g38990D</name>
    <name evidence="4" type="ORF">GSBRNA2T00078406001</name>
</gene>
<dbReference type="InterPro" id="IPR036452">
    <property type="entry name" value="Ribo_hydro-like"/>
</dbReference>
<sequence length="840" mass="94171">MSMSPSWKSLWFFLIIVGFLGQNLHCVLSSPHRILVDTDVDTDDLFGLLYLLKLNKSEFDLVGITISANAWTNAGHGVNQVYDLLHMMGRDDVAVGVGGEGGILDDGTILSDVGGYFPIIEQGMKTTGECRYRQAVPKGSGGLLDIDSNYGFRKQFLPQGNRRYTPIRQPTAQKVITEKVSEGPITVILIGSHTNFALFLMSNPHLKHNIQHIYVMGGGVRSRNPTGCYYTSNPYAEFNMFLDPFAAYQVFHSGVPVTLVPLDATNTIPINKQFFETFENNQRTYEAQYVFLSLKIARDTWFDAEFYQSYFMWDSFTAGVAVSIMRNSVKNNNTNGENDFAEMEYMNITVVTSNKPYGKSDGSNPFFDKRKTPKFNLTLGGVHSGHVQNGLRDPICIPKSGKGRCKDGHTQETSGPDSVRVLVAKRAKPNVNIESKLDREFYVDFLEVLNKPGETGRFNFSSQFPYYKEELFRPDLSKAQLGKPLVFDMDMSAGDFLSLFYLLKVPVEKIDLKAIIVSPTGWANAATIDVVYDLLHMMGRDDIPVGLGDLFALNQSDPIFPPVGDCKYVKVIPQGCGGFLDSDTLYGFARDLPRSPRRYTAENSMTDGAPRDTDRPELRQPLALEVWQNVTKTINGASKITEVYIMGGHVNRDQKPDKGNIFTVPKNAYAEFNMFLDPLAAKTVLESGLNITLIPLSTQRKLSSFQTMLDRLYSSAKTPESLFVKRLLARLQALHHKHRRYSHVDMFLGEVLGAVYLGEDHASLKPRLRAEHIRVIAEGDESKDGQVLIDNLRGRQVKILERVDVRGCYESFASRLTDKNQSAVIGSFEEQRKKWNTPPS</sequence>
<proteinExistence type="inferred from homology"/>
<dbReference type="Gene3D" id="3.90.245.10">
    <property type="entry name" value="Ribonucleoside hydrolase-like"/>
    <property type="match status" value="2"/>
</dbReference>
<protein>
    <submittedName>
        <fullName evidence="4">BnaC09g38990D protein</fullName>
    </submittedName>
</protein>
<dbReference type="Pfam" id="PF01156">
    <property type="entry name" value="IU_nuc_hydro"/>
    <property type="match status" value="2"/>
</dbReference>
<keyword evidence="2" id="KW-0732">Signal</keyword>
<dbReference type="EMBL" id="LK032039">
    <property type="protein sequence ID" value="CDY13927.1"/>
    <property type="molecule type" value="Genomic_DNA"/>
</dbReference>